<dbReference type="Proteomes" id="UP000234327">
    <property type="component" value="Unassembled WGS sequence"/>
</dbReference>
<dbReference type="AlphaFoldDB" id="A0A2H1KT47"/>
<evidence type="ECO:0000313" key="1">
    <source>
        <dbReference type="EMBL" id="SMY02819.1"/>
    </source>
</evidence>
<protein>
    <submittedName>
        <fullName evidence="1">Uncharacterized protein</fullName>
    </submittedName>
</protein>
<gene>
    <name evidence="1" type="ORF">BAURA63_03697</name>
</gene>
<reference evidence="1 2" key="1">
    <citation type="submission" date="2017-03" db="EMBL/GenBank/DDBJ databases">
        <authorList>
            <person name="Afonso C.L."/>
            <person name="Miller P.J."/>
            <person name="Scott M.A."/>
            <person name="Spackman E."/>
            <person name="Goraichik I."/>
            <person name="Dimitrov K.M."/>
            <person name="Suarez D.L."/>
            <person name="Swayne D.E."/>
        </authorList>
    </citation>
    <scope>NUCLEOTIDE SEQUENCE [LARGE SCALE GENOMIC DNA]</scope>
    <source>
        <strain evidence="2">6(3)</strain>
    </source>
</reference>
<accession>A0A2H1KT47</accession>
<organism evidence="1 2">
    <name type="scientific">Brevibacterium aurantiacum</name>
    <dbReference type="NCBI Taxonomy" id="273384"/>
    <lineage>
        <taxon>Bacteria</taxon>
        <taxon>Bacillati</taxon>
        <taxon>Actinomycetota</taxon>
        <taxon>Actinomycetes</taxon>
        <taxon>Micrococcales</taxon>
        <taxon>Brevibacteriaceae</taxon>
        <taxon>Brevibacterium</taxon>
    </lineage>
</organism>
<evidence type="ECO:0000313" key="2">
    <source>
        <dbReference type="Proteomes" id="UP000234327"/>
    </source>
</evidence>
<name>A0A2H1KT47_BREAU</name>
<sequence>MFSTASGTSGVIVMSCPPTRPVNSRNDRKLVMIFFNDTPVAACRNLDTANAVNTTVKCASIASLFPEN</sequence>
<proteinExistence type="predicted"/>
<dbReference type="EMBL" id="FXYZ01000038">
    <property type="protein sequence ID" value="SMY02819.1"/>
    <property type="molecule type" value="Genomic_DNA"/>
</dbReference>